<dbReference type="Proteomes" id="UP001143856">
    <property type="component" value="Unassembled WGS sequence"/>
</dbReference>
<evidence type="ECO:0000313" key="2">
    <source>
        <dbReference type="Proteomes" id="UP001143856"/>
    </source>
</evidence>
<evidence type="ECO:0000313" key="1">
    <source>
        <dbReference type="EMBL" id="KAJ2982676.1"/>
    </source>
</evidence>
<reference evidence="1" key="1">
    <citation type="submission" date="2022-10" db="EMBL/GenBank/DDBJ databases">
        <title>Genome Sequence of Xylaria curta.</title>
        <authorList>
            <person name="Buettner E."/>
        </authorList>
    </citation>
    <scope>NUCLEOTIDE SEQUENCE</scope>
    <source>
        <strain evidence="1">Babe10</strain>
    </source>
</reference>
<organism evidence="1 2">
    <name type="scientific">Xylaria curta</name>
    <dbReference type="NCBI Taxonomy" id="42375"/>
    <lineage>
        <taxon>Eukaryota</taxon>
        <taxon>Fungi</taxon>
        <taxon>Dikarya</taxon>
        <taxon>Ascomycota</taxon>
        <taxon>Pezizomycotina</taxon>
        <taxon>Sordariomycetes</taxon>
        <taxon>Xylariomycetidae</taxon>
        <taxon>Xylariales</taxon>
        <taxon>Xylariaceae</taxon>
        <taxon>Xylaria</taxon>
    </lineage>
</organism>
<proteinExistence type="predicted"/>
<name>A0ACC1NW20_9PEZI</name>
<dbReference type="EMBL" id="JAPDGR010001434">
    <property type="protein sequence ID" value="KAJ2982676.1"/>
    <property type="molecule type" value="Genomic_DNA"/>
</dbReference>
<comment type="caution">
    <text evidence="1">The sequence shown here is derived from an EMBL/GenBank/DDBJ whole genome shotgun (WGS) entry which is preliminary data.</text>
</comment>
<keyword evidence="2" id="KW-1185">Reference proteome</keyword>
<gene>
    <name evidence="1" type="ORF">NUW58_g6394</name>
</gene>
<accession>A0ACC1NW20</accession>
<sequence length="532" mass="60086">MGVVGVARGGIDRGRGGHLISWWRLVSCVILALSSLPIHLMFNSAVFQSLGSNDYTVAVVKDSFLNGAAWSLSTAEGNRRGHPAWDDHRVNPEQNYQKIIAEIQDNIKRGHYDAKNVSDCYALYTDYWAAQGDVVILVKNATIQRNSDGSLLLYVSVTPRWDNWAKNMWAASNGTREWVAFSAPPPVTSWFLGPPRYEVSRCLVQTLPHEATINRCRLQYSVHILYIVVALNFVKILIMLFVWGGMKTDERRRKALREAETEDFIKAPRHVALSTLGDAIASFMREPDERTKDMCLATKDDIVKPLKNSSPNSESIRELHPEPRPRQWNAVNHWWMSAATWKQWFILILLYIMLLTVLYVALGASSTSLKRRLRSDNIPLSFLSSLGFGSISPYTYLNLDLPRSDPVGLLINVLIINSPQLLFSVLYTAYSAVLTTFLVQREFSLLFSQRKALRVSEPVGIQRSSYFISLPFRYGIPLNLMSALLHWLISQSFFISRITALKPDGTEDYEHTFSTLGNSPMAIIVSLQGPTL</sequence>
<protein>
    <submittedName>
        <fullName evidence="1">Uncharacterized protein</fullName>
    </submittedName>
</protein>